<proteinExistence type="predicted"/>
<dbReference type="SUPFAM" id="SSF57938">
    <property type="entry name" value="DnaJ/Hsp40 cysteine-rich domain"/>
    <property type="match status" value="1"/>
</dbReference>
<name>A0ABX6P558_9BURK</name>
<dbReference type="InterPro" id="IPR036410">
    <property type="entry name" value="HSP_DnaJ_Cys-rich_dom_sf"/>
</dbReference>
<dbReference type="Proteomes" id="UP000500826">
    <property type="component" value="Chromosome"/>
</dbReference>
<sequence>MSPGDEAPAGTPGTGENVCPRCGGSGRLGVSACPECEGTGKVNVGIGGA</sequence>
<feature type="region of interest" description="Disordered" evidence="1">
    <location>
        <begin position="1"/>
        <end position="20"/>
    </location>
</feature>
<protein>
    <recommendedName>
        <fullName evidence="4">Molecular chaperone DnaJ</fullName>
    </recommendedName>
</protein>
<gene>
    <name evidence="2" type="ORF">HK414_11710</name>
</gene>
<evidence type="ECO:0000313" key="2">
    <source>
        <dbReference type="EMBL" id="QJW84261.1"/>
    </source>
</evidence>
<reference evidence="2 3" key="2">
    <citation type="submission" date="2020-05" db="EMBL/GenBank/DDBJ databases">
        <authorList>
            <person name="Khan S.A."/>
            <person name="Jeon C.O."/>
            <person name="Chun B.H."/>
        </authorList>
    </citation>
    <scope>NUCLEOTIDE SEQUENCE [LARGE SCALE GENOMIC DNA]</scope>
    <source>
        <strain evidence="2 3">H242</strain>
    </source>
</reference>
<evidence type="ECO:0000313" key="3">
    <source>
        <dbReference type="Proteomes" id="UP000500826"/>
    </source>
</evidence>
<accession>A0ABX6P558</accession>
<dbReference type="Gene3D" id="6.20.20.10">
    <property type="match status" value="1"/>
</dbReference>
<evidence type="ECO:0000256" key="1">
    <source>
        <dbReference type="SAM" id="MobiDB-lite"/>
    </source>
</evidence>
<reference evidence="2 3" key="1">
    <citation type="submission" date="2020-05" db="EMBL/GenBank/DDBJ databases">
        <title>Ramlibacter rhizophilus sp. nov., isolated from rhizosphere soil of national flower Mugunghwa from South Korea.</title>
        <authorList>
            <person name="Zheng-Fei Y."/>
            <person name="Huan T."/>
        </authorList>
    </citation>
    <scope>NUCLEOTIDE SEQUENCE [LARGE SCALE GENOMIC DNA]</scope>
    <source>
        <strain evidence="2 3">H242</strain>
    </source>
</reference>
<dbReference type="EMBL" id="CP053418">
    <property type="protein sequence ID" value="QJW84261.1"/>
    <property type="molecule type" value="Genomic_DNA"/>
</dbReference>
<evidence type="ECO:0008006" key="4">
    <source>
        <dbReference type="Google" id="ProtNLM"/>
    </source>
</evidence>
<keyword evidence="3" id="KW-1185">Reference proteome</keyword>
<organism evidence="2 3">
    <name type="scientific">Ramlibacter terrae</name>
    <dbReference type="NCBI Taxonomy" id="2732511"/>
    <lineage>
        <taxon>Bacteria</taxon>
        <taxon>Pseudomonadati</taxon>
        <taxon>Pseudomonadota</taxon>
        <taxon>Betaproteobacteria</taxon>
        <taxon>Burkholderiales</taxon>
        <taxon>Comamonadaceae</taxon>
        <taxon>Ramlibacter</taxon>
    </lineage>
</organism>